<dbReference type="InterPro" id="IPR013321">
    <property type="entry name" value="Arc_rbn_hlx_hlx"/>
</dbReference>
<reference evidence="1" key="1">
    <citation type="submission" date="2015-06" db="EMBL/GenBank/DDBJ databases">
        <authorList>
            <person name="Joergensen T."/>
        </authorList>
    </citation>
    <scope>NUCLEOTIDE SEQUENCE</scope>
    <source>
        <plasmid evidence="1">pRGFK1411</plasmid>
    </source>
</reference>
<evidence type="ECO:0008006" key="2">
    <source>
        <dbReference type="Google" id="ProtNLM"/>
    </source>
</evidence>
<dbReference type="SUPFAM" id="SSF47598">
    <property type="entry name" value="Ribbon-helix-helix"/>
    <property type="match status" value="1"/>
</dbReference>
<reference evidence="1" key="2">
    <citation type="submission" date="2015-07" db="EMBL/GenBank/DDBJ databases">
        <title>Plasmids, circular viruses and viroids from rat gut.</title>
        <authorList>
            <person name="Jorgensen T.J."/>
            <person name="Hansen M.A."/>
            <person name="Xu Z."/>
            <person name="Tabak M.A."/>
            <person name="Sorensen S.J."/>
            <person name="Hansen L.H."/>
        </authorList>
    </citation>
    <scope>NUCLEOTIDE SEQUENCE</scope>
    <source>
        <plasmid evidence="1">pRGFK1411</plasmid>
    </source>
</reference>
<organism evidence="1">
    <name type="scientific">uncultured prokaryote</name>
    <dbReference type="NCBI Taxonomy" id="198431"/>
    <lineage>
        <taxon>unclassified sequences</taxon>
        <taxon>environmental samples</taxon>
    </lineage>
</organism>
<protein>
    <recommendedName>
        <fullName evidence="2">Ribbon-helix-helix protein CopG domain-containing protein</fullName>
    </recommendedName>
</protein>
<accession>A0A0H5Q721</accession>
<sequence>MKKVQLSLAEDLVARMDKYGEENYFSRSGLVTVALTQYLNANEIKTALVDMALSMRKIADNNAVDEETLEKLKDLERVAMVFAGSLK</sequence>
<keyword evidence="1" id="KW-0614">Plasmid</keyword>
<geneLocation type="plasmid" evidence="1">
    <name>pRGFK1411</name>
</geneLocation>
<dbReference type="EMBL" id="LN853960">
    <property type="protein sequence ID" value="CRY97190.1"/>
    <property type="molecule type" value="Genomic_DNA"/>
</dbReference>
<evidence type="ECO:0000313" key="1">
    <source>
        <dbReference type="EMBL" id="CRY97190.1"/>
    </source>
</evidence>
<name>A0A0H5Q721_9ZZZZ</name>
<dbReference type="Gene3D" id="1.10.1220.10">
    <property type="entry name" value="Met repressor-like"/>
    <property type="match status" value="1"/>
</dbReference>
<dbReference type="GO" id="GO:0006355">
    <property type="term" value="P:regulation of DNA-templated transcription"/>
    <property type="evidence" value="ECO:0007669"/>
    <property type="project" value="InterPro"/>
</dbReference>
<proteinExistence type="predicted"/>
<dbReference type="AlphaFoldDB" id="A0A0H5Q721"/>
<dbReference type="InterPro" id="IPR010985">
    <property type="entry name" value="Ribbon_hlx_hlx"/>
</dbReference>